<evidence type="ECO:0000313" key="3">
    <source>
        <dbReference type="Proteomes" id="UP001161406"/>
    </source>
</evidence>
<dbReference type="InterPro" id="IPR016064">
    <property type="entry name" value="NAD/diacylglycerol_kinase_sf"/>
</dbReference>
<organism evidence="2 3">
    <name type="scientific">Devosia yakushimensis</name>
    <dbReference type="NCBI Taxonomy" id="470028"/>
    <lineage>
        <taxon>Bacteria</taxon>
        <taxon>Pseudomonadati</taxon>
        <taxon>Pseudomonadota</taxon>
        <taxon>Alphaproteobacteria</taxon>
        <taxon>Hyphomicrobiales</taxon>
        <taxon>Devosiaceae</taxon>
        <taxon>Devosia</taxon>
    </lineage>
</organism>
<dbReference type="PROSITE" id="PS50146">
    <property type="entry name" value="DAGK"/>
    <property type="match status" value="1"/>
</dbReference>
<dbReference type="PANTHER" id="PTHR30492:SF0">
    <property type="entry name" value="METHYLGLYOXAL SYNTHASE"/>
    <property type="match status" value="1"/>
</dbReference>
<dbReference type="Pfam" id="PF19279">
    <property type="entry name" value="YegS_C"/>
    <property type="match status" value="1"/>
</dbReference>
<dbReference type="Gene3D" id="2.60.200.40">
    <property type="match status" value="1"/>
</dbReference>
<gene>
    <name evidence="2" type="ORF">GCM10007913_03160</name>
</gene>
<dbReference type="InterPro" id="IPR004363">
    <property type="entry name" value="Methylgl_synth"/>
</dbReference>
<comment type="caution">
    <text evidence="2">The sequence shown here is derived from an EMBL/GenBank/DDBJ whole genome shotgun (WGS) entry which is preliminary data.</text>
</comment>
<dbReference type="SMART" id="SM00046">
    <property type="entry name" value="DAGKc"/>
    <property type="match status" value="1"/>
</dbReference>
<dbReference type="InterPro" id="IPR017438">
    <property type="entry name" value="ATP-NAD_kinase_N"/>
</dbReference>
<evidence type="ECO:0000313" key="2">
    <source>
        <dbReference type="EMBL" id="GLQ08384.1"/>
    </source>
</evidence>
<sequence>MHVVAVLNRDGGTLRTMDLDGLCDQAIGIFARHGHVLDCRIVAGEAVEAELQRIAGTAGVDVMLAAGGDGTVSAAAGIAFATGMPLAVLPAGTMNLFARALQMPLELTAAMEALADGEIGAVDIATANDRAFVHQFGVGVHARLVRIRERMVYRSRIGKMLASLRAVVSAAVRPPDFEAEIQTRHGRERRRVSGIAVSNNPLGDGHIPHADRLDAGVLGVYLAAPMSTWALIRLAVDVLLGRWRSSPAVSEQEVEQVTLSFPRRKRGAQAVIDGELIRLAPSVVLKLHPGALKVLLPKAGA</sequence>
<dbReference type="SUPFAM" id="SSF111331">
    <property type="entry name" value="NAD kinase/diacylglycerol kinase-like"/>
    <property type="match status" value="1"/>
</dbReference>
<dbReference type="Gene3D" id="3.40.50.10330">
    <property type="entry name" value="Probable inorganic polyphosphate/atp-NAD kinase, domain 1"/>
    <property type="match status" value="1"/>
</dbReference>
<proteinExistence type="predicted"/>
<dbReference type="Proteomes" id="UP001161406">
    <property type="component" value="Unassembled WGS sequence"/>
</dbReference>
<reference evidence="2" key="1">
    <citation type="journal article" date="2014" name="Int. J. Syst. Evol. Microbiol.">
        <title>Complete genome of a new Firmicutes species belonging to the dominant human colonic microbiota ('Ruminococcus bicirculans') reveals two chromosomes and a selective capacity to utilize plant glucans.</title>
        <authorList>
            <consortium name="NISC Comparative Sequencing Program"/>
            <person name="Wegmann U."/>
            <person name="Louis P."/>
            <person name="Goesmann A."/>
            <person name="Henrissat B."/>
            <person name="Duncan S.H."/>
            <person name="Flint H.J."/>
        </authorList>
    </citation>
    <scope>NUCLEOTIDE SEQUENCE</scope>
    <source>
        <strain evidence="2">NBRC 103855</strain>
    </source>
</reference>
<reference evidence="2" key="2">
    <citation type="submission" date="2023-01" db="EMBL/GenBank/DDBJ databases">
        <title>Draft genome sequence of Devosia yakushimensis strain NBRC 103855.</title>
        <authorList>
            <person name="Sun Q."/>
            <person name="Mori K."/>
        </authorList>
    </citation>
    <scope>NUCLEOTIDE SEQUENCE</scope>
    <source>
        <strain evidence="2">NBRC 103855</strain>
    </source>
</reference>
<dbReference type="Pfam" id="PF00781">
    <property type="entry name" value="DAGK_cat"/>
    <property type="match status" value="1"/>
</dbReference>
<dbReference type="EMBL" id="BSNG01000001">
    <property type="protein sequence ID" value="GLQ08384.1"/>
    <property type="molecule type" value="Genomic_DNA"/>
</dbReference>
<evidence type="ECO:0000259" key="1">
    <source>
        <dbReference type="PROSITE" id="PS50146"/>
    </source>
</evidence>
<keyword evidence="3" id="KW-1185">Reference proteome</keyword>
<name>A0ABQ5U911_9HYPH</name>
<dbReference type="InterPro" id="IPR045540">
    <property type="entry name" value="YegS/DAGK_C"/>
</dbReference>
<dbReference type="InterPro" id="IPR001206">
    <property type="entry name" value="Diacylglycerol_kinase_cat_dom"/>
</dbReference>
<keyword evidence="2" id="KW-0418">Kinase</keyword>
<dbReference type="GO" id="GO:0016301">
    <property type="term" value="F:kinase activity"/>
    <property type="evidence" value="ECO:0007669"/>
    <property type="project" value="UniProtKB-KW"/>
</dbReference>
<feature type="domain" description="DAGKc" evidence="1">
    <location>
        <begin position="29"/>
        <end position="131"/>
    </location>
</feature>
<dbReference type="PANTHER" id="PTHR30492">
    <property type="entry name" value="METHYLGLYOXAL SYNTHASE"/>
    <property type="match status" value="1"/>
</dbReference>
<accession>A0ABQ5U911</accession>
<protein>
    <submittedName>
        <fullName evidence="2">Diacylglycerol kinase</fullName>
    </submittedName>
</protein>
<keyword evidence="2" id="KW-0808">Transferase</keyword>